<evidence type="ECO:0000256" key="6">
    <source>
        <dbReference type="ARBA" id="ARBA00022691"/>
    </source>
</evidence>
<feature type="compositionally biased region" description="Polar residues" evidence="11">
    <location>
        <begin position="481"/>
        <end position="496"/>
    </location>
</feature>
<feature type="binding site" evidence="10">
    <location>
        <begin position="219"/>
        <end position="225"/>
    </location>
    <ligand>
        <name>S-adenosyl-L-methionine</name>
        <dbReference type="ChEBI" id="CHEBI:59789"/>
    </ligand>
</feature>
<dbReference type="GO" id="GO:0005634">
    <property type="term" value="C:nucleus"/>
    <property type="evidence" value="ECO:0007669"/>
    <property type="project" value="UniProtKB-SubCell"/>
</dbReference>
<comment type="subcellular location">
    <subcellularLocation>
        <location evidence="1">Nucleus</location>
    </subcellularLocation>
</comment>
<feature type="binding site" evidence="10">
    <location>
        <position position="307"/>
    </location>
    <ligand>
        <name>S-adenosyl-L-methionine</name>
        <dbReference type="ChEBI" id="CHEBI:59789"/>
    </ligand>
</feature>
<protein>
    <recommendedName>
        <fullName evidence="2">tRNA (cytosine(34)-C(5))-methyltransferase</fullName>
        <ecNumber evidence="2">2.1.1.203</ecNumber>
    </recommendedName>
</protein>
<evidence type="ECO:0000256" key="10">
    <source>
        <dbReference type="PROSITE-ProRule" id="PRU01023"/>
    </source>
</evidence>
<dbReference type="AlphaFoldDB" id="A0A6A0HAA0"/>
<keyword evidence="3" id="KW-0820">tRNA-binding</keyword>
<dbReference type="PRINTS" id="PR02008">
    <property type="entry name" value="RCMTFAMILY"/>
</dbReference>
<feature type="binding site" evidence="10">
    <location>
        <position position="253"/>
    </location>
    <ligand>
        <name>S-adenosyl-L-methionine</name>
        <dbReference type="ChEBI" id="CHEBI:59789"/>
    </ligand>
</feature>
<keyword evidence="7" id="KW-0819">tRNA processing</keyword>
<feature type="region of interest" description="Disordered" evidence="11">
    <location>
        <begin position="469"/>
        <end position="518"/>
    </location>
</feature>
<evidence type="ECO:0000256" key="5">
    <source>
        <dbReference type="ARBA" id="ARBA00022679"/>
    </source>
</evidence>
<name>A0A6A0HAA0_HYAAZ</name>
<keyword evidence="6 10" id="KW-0949">S-adenosyl-L-methionine</keyword>
<dbReference type="Proteomes" id="UP000711488">
    <property type="component" value="Unassembled WGS sequence"/>
</dbReference>
<dbReference type="InterPro" id="IPR049560">
    <property type="entry name" value="MeTrfase_RsmB-F_NOP2_cat"/>
</dbReference>
<gene>
    <name evidence="13" type="ORF">HAZT_HAZT000140</name>
</gene>
<dbReference type="InterPro" id="IPR023270">
    <property type="entry name" value="RCMT_NCL1"/>
</dbReference>
<dbReference type="GO" id="GO:0000049">
    <property type="term" value="F:tRNA binding"/>
    <property type="evidence" value="ECO:0007669"/>
    <property type="project" value="UniProtKB-KW"/>
</dbReference>
<evidence type="ECO:0000256" key="8">
    <source>
        <dbReference type="ARBA" id="ARBA00022884"/>
    </source>
</evidence>
<evidence type="ECO:0000256" key="1">
    <source>
        <dbReference type="ARBA" id="ARBA00004123"/>
    </source>
</evidence>
<dbReference type="Gene3D" id="3.40.50.150">
    <property type="entry name" value="Vaccinia Virus protein VP39"/>
    <property type="match status" value="1"/>
</dbReference>
<evidence type="ECO:0000256" key="7">
    <source>
        <dbReference type="ARBA" id="ARBA00022694"/>
    </source>
</evidence>
<evidence type="ECO:0000256" key="4">
    <source>
        <dbReference type="ARBA" id="ARBA00022603"/>
    </source>
</evidence>
<accession>A0A6A0HAA0</accession>
<comment type="similarity">
    <text evidence="10">Belongs to the class I-like SAM-binding methyltransferase superfamily. RsmB/NOP family.</text>
</comment>
<reference evidence="13" key="1">
    <citation type="submission" date="2014-08" db="EMBL/GenBank/DDBJ databases">
        <authorList>
            <person name="Murali S."/>
            <person name="Richards S."/>
            <person name="Bandaranaike D."/>
            <person name="Bellair M."/>
            <person name="Blankenburg K."/>
            <person name="Chao H."/>
            <person name="Dinh H."/>
            <person name="Doddapaneni H."/>
            <person name="Dugan-Rocha S."/>
            <person name="Elkadiri S."/>
            <person name="Gnanaolivu R."/>
            <person name="Hughes D."/>
            <person name="Lee S."/>
            <person name="Li M."/>
            <person name="Ming W."/>
            <person name="Munidasa M."/>
            <person name="Muniz J."/>
            <person name="Nguyen L."/>
            <person name="Osuji N."/>
            <person name="Pu L.-L."/>
            <person name="Puazo M."/>
            <person name="Skinner E."/>
            <person name="Qu C."/>
            <person name="Quiroz J."/>
            <person name="Raj R."/>
            <person name="Weissenberger G."/>
            <person name="Xin Y."/>
            <person name="Zou X."/>
            <person name="Han Y."/>
            <person name="Worley K."/>
            <person name="Muzny D."/>
            <person name="Gibbs R."/>
        </authorList>
    </citation>
    <scope>NUCLEOTIDE SEQUENCE</scope>
    <source>
        <strain evidence="13">HAZT.00-mixed</strain>
        <tissue evidence="13">Whole organism</tissue>
    </source>
</reference>
<feature type="region of interest" description="Disordered" evidence="11">
    <location>
        <begin position="94"/>
        <end position="128"/>
    </location>
</feature>
<dbReference type="EC" id="2.1.1.203" evidence="2"/>
<dbReference type="PANTHER" id="PTHR22808:SF1">
    <property type="entry name" value="RNA CYTOSINE-C(5)-METHYLTRANSFERASE NSUN2-RELATED"/>
    <property type="match status" value="1"/>
</dbReference>
<evidence type="ECO:0000256" key="2">
    <source>
        <dbReference type="ARBA" id="ARBA00012629"/>
    </source>
</evidence>
<dbReference type="EMBL" id="JQDR03003150">
    <property type="protein sequence ID" value="KAA0202698.1"/>
    <property type="molecule type" value="Genomic_DNA"/>
</dbReference>
<keyword evidence="5 10" id="KW-0808">Transferase</keyword>
<dbReference type="GO" id="GO:0016428">
    <property type="term" value="F:tRNA (cytidine-5-)-methyltransferase activity"/>
    <property type="evidence" value="ECO:0007669"/>
    <property type="project" value="InterPro"/>
</dbReference>
<dbReference type="InterPro" id="IPR029063">
    <property type="entry name" value="SAM-dependent_MTases_sf"/>
</dbReference>
<evidence type="ECO:0000256" key="3">
    <source>
        <dbReference type="ARBA" id="ARBA00022555"/>
    </source>
</evidence>
<sequence>MHSYVYFVFQKPKRERTADGGYIVAKKENKDFETFYKKQELVSDEEWPAFMSSLVSSLPAAFRITGNSTQAEALREILINDYFKPLENLSPEELISTSKNSKSNSENINTSNGNKESETLSDSKNVTANSTLEMTDSEAGMEEPVKPLQPVCLSWYPRGLAYQLNLSRRDIRRSEAYWRLHQCLISETDTGNISRQEAVSMIPPLLLDVQPHHKVLDMCAAPGSKTAQIIEQLHSSPDALRGAIPTGVVVANDSDNKRCYLLTHQAKRLQSPCIIITNHDAAFMPNMFYTKNDGSTGKLKYDRILCDVPCSGDGTLRKNCDVWGKWNPVNGANLHGLQLRIARRGLELLAVGGRMVYSTCSMSPMEDEAVMQRLLLETEGAVSLVDCTGALPGLKYRKGLTKWCVMSKDMEVIPSAADIPLKWTNVYHKHLFPVDQDLGLDRCLRLLPHQQDTGGFFVAVLQKNAPLPGERQDSAEALAPQQLSQQDNKISSVEPESTSRDQDRKDSSSSAKTAAPTKLAPEVDDLRIWSTISPFFGLRTDIPEASYRNFMTRSREGKRRNLYFTNALVRDLITRNQDRMKIINTGVKVLVRVDNKGTSCDFRLAQEVGFIYSYYHKKYLL</sequence>
<dbReference type="FunFam" id="3.40.50.150:FF:000271">
    <property type="entry name" value="NOL1/NOP2/Sun family protein"/>
    <property type="match status" value="1"/>
</dbReference>
<keyword evidence="9" id="KW-0539">Nucleus</keyword>
<dbReference type="InterPro" id="IPR023267">
    <property type="entry name" value="RCMT"/>
</dbReference>
<dbReference type="PRINTS" id="PR02011">
    <property type="entry name" value="RCMTNCL1"/>
</dbReference>
<organism evidence="13">
    <name type="scientific">Hyalella azteca</name>
    <name type="common">Amphipod</name>
    <dbReference type="NCBI Taxonomy" id="294128"/>
    <lineage>
        <taxon>Eukaryota</taxon>
        <taxon>Metazoa</taxon>
        <taxon>Ecdysozoa</taxon>
        <taxon>Arthropoda</taxon>
        <taxon>Crustacea</taxon>
        <taxon>Multicrustacea</taxon>
        <taxon>Malacostraca</taxon>
        <taxon>Eumalacostraca</taxon>
        <taxon>Peracarida</taxon>
        <taxon>Amphipoda</taxon>
        <taxon>Senticaudata</taxon>
        <taxon>Talitrida</taxon>
        <taxon>Talitroidea</taxon>
        <taxon>Hyalellidae</taxon>
        <taxon>Hyalella</taxon>
    </lineage>
</organism>
<reference evidence="13" key="2">
    <citation type="journal article" date="2018" name="Environ. Sci. Technol.">
        <title>The Toxicogenome of Hyalella azteca: A Model for Sediment Ecotoxicology and Evolutionary Toxicology.</title>
        <authorList>
            <person name="Poynton H.C."/>
            <person name="Hasenbein S."/>
            <person name="Benoit J.B."/>
            <person name="Sepulveda M.S."/>
            <person name="Poelchau M.F."/>
            <person name="Hughes D.S.T."/>
            <person name="Murali S.C."/>
            <person name="Chen S."/>
            <person name="Glastad K.M."/>
            <person name="Goodisman M.A.D."/>
            <person name="Werren J.H."/>
            <person name="Vineis J.H."/>
            <person name="Bowen J.L."/>
            <person name="Friedrich M."/>
            <person name="Jones J."/>
            <person name="Robertson H.M."/>
            <person name="Feyereisen R."/>
            <person name="Mechler-Hickson A."/>
            <person name="Mathers N."/>
            <person name="Lee C.E."/>
            <person name="Colbourne J.K."/>
            <person name="Biales A."/>
            <person name="Johnston J.S."/>
            <person name="Wellborn G.A."/>
            <person name="Rosendale A.J."/>
            <person name="Cridge A.G."/>
            <person name="Munoz-Torres M.C."/>
            <person name="Bain P.A."/>
            <person name="Manny A.R."/>
            <person name="Major K.M."/>
            <person name="Lambert F.N."/>
            <person name="Vulpe C.D."/>
            <person name="Tuck P."/>
            <person name="Blalock B.J."/>
            <person name="Lin Y.Y."/>
            <person name="Smith M.E."/>
            <person name="Ochoa-Acuna H."/>
            <person name="Chen M.M."/>
            <person name="Childers C.P."/>
            <person name="Qu J."/>
            <person name="Dugan S."/>
            <person name="Lee S.L."/>
            <person name="Chao H."/>
            <person name="Dinh H."/>
            <person name="Han Y."/>
            <person name="Doddapaneni H."/>
            <person name="Worley K.C."/>
            <person name="Muzny D.M."/>
            <person name="Gibbs R.A."/>
            <person name="Richards S."/>
        </authorList>
    </citation>
    <scope>NUCLEOTIDE SEQUENCE</scope>
    <source>
        <strain evidence="13">HAZT.00-mixed</strain>
        <tissue evidence="13">Whole organism</tissue>
    </source>
</reference>
<feature type="domain" description="SAM-dependent MTase RsmB/NOP-type" evidence="12">
    <location>
        <begin position="120"/>
        <end position="464"/>
    </location>
</feature>
<dbReference type="SUPFAM" id="SSF53335">
    <property type="entry name" value="S-adenosyl-L-methionine-dependent methyltransferases"/>
    <property type="match status" value="1"/>
</dbReference>
<dbReference type="InterPro" id="IPR001678">
    <property type="entry name" value="MeTrfase_RsmB-F_NOP2_dom"/>
</dbReference>
<dbReference type="PANTHER" id="PTHR22808">
    <property type="entry name" value="NCL1 YEAST -RELATED NOL1/NOP2/FMU SUN DOMAIN-CONTAINING"/>
    <property type="match status" value="1"/>
</dbReference>
<evidence type="ECO:0000259" key="12">
    <source>
        <dbReference type="PROSITE" id="PS51686"/>
    </source>
</evidence>
<feature type="binding site" evidence="10">
    <location>
        <position position="280"/>
    </location>
    <ligand>
        <name>S-adenosyl-L-methionine</name>
        <dbReference type="ChEBI" id="CHEBI:59789"/>
    </ligand>
</feature>
<feature type="active site" description="Nucleophile" evidence="10">
    <location>
        <position position="360"/>
    </location>
</feature>
<feature type="compositionally biased region" description="Low complexity" evidence="11">
    <location>
        <begin position="508"/>
        <end position="518"/>
    </location>
</feature>
<proteinExistence type="inferred from homology"/>
<evidence type="ECO:0000256" key="11">
    <source>
        <dbReference type="SAM" id="MobiDB-lite"/>
    </source>
</evidence>
<dbReference type="InterPro" id="IPR057285">
    <property type="entry name" value="Pre-PUA_NSUN2"/>
</dbReference>
<keyword evidence="8 10" id="KW-0694">RNA-binding</keyword>
<evidence type="ECO:0000313" key="13">
    <source>
        <dbReference type="EMBL" id="KAA0202698.1"/>
    </source>
</evidence>
<evidence type="ECO:0000256" key="9">
    <source>
        <dbReference type="ARBA" id="ARBA00023242"/>
    </source>
</evidence>
<dbReference type="GO" id="GO:0005737">
    <property type="term" value="C:cytoplasm"/>
    <property type="evidence" value="ECO:0007669"/>
    <property type="project" value="TreeGrafter"/>
</dbReference>
<feature type="compositionally biased region" description="Low complexity" evidence="11">
    <location>
        <begin position="95"/>
        <end position="112"/>
    </location>
</feature>
<dbReference type="OrthoDB" id="6093671at2759"/>
<dbReference type="GO" id="GO:0030488">
    <property type="term" value="P:tRNA methylation"/>
    <property type="evidence" value="ECO:0007669"/>
    <property type="project" value="UniProtKB-ARBA"/>
</dbReference>
<comment type="caution">
    <text evidence="13">The sequence shown here is derived from an EMBL/GenBank/DDBJ whole genome shotgun (WGS) entry which is preliminary data.</text>
</comment>
<feature type="compositionally biased region" description="Basic and acidic residues" evidence="11">
    <location>
        <begin position="497"/>
        <end position="507"/>
    </location>
</feature>
<dbReference type="Pfam" id="PF25376">
    <property type="entry name" value="Pre-PUA_NSUN2"/>
    <property type="match status" value="1"/>
</dbReference>
<dbReference type="Pfam" id="PF01189">
    <property type="entry name" value="Methyltr_RsmB-F"/>
    <property type="match status" value="1"/>
</dbReference>
<reference evidence="13" key="3">
    <citation type="submission" date="2019-06" db="EMBL/GenBank/DDBJ databases">
        <authorList>
            <person name="Poynton C."/>
            <person name="Hasenbein S."/>
            <person name="Benoit J.B."/>
            <person name="Sepulveda M.S."/>
            <person name="Poelchau M.F."/>
            <person name="Murali S.C."/>
            <person name="Chen S."/>
            <person name="Glastad K.M."/>
            <person name="Werren J.H."/>
            <person name="Vineis J.H."/>
            <person name="Bowen J.L."/>
            <person name="Friedrich M."/>
            <person name="Jones J."/>
            <person name="Robertson H.M."/>
            <person name="Feyereisen R."/>
            <person name="Mechler-Hickson A."/>
            <person name="Mathers N."/>
            <person name="Lee C.E."/>
            <person name="Colbourne J.K."/>
            <person name="Biales A."/>
            <person name="Johnston J.S."/>
            <person name="Wellborn G.A."/>
            <person name="Rosendale A.J."/>
            <person name="Cridge A.G."/>
            <person name="Munoz-Torres M.C."/>
            <person name="Bain P.A."/>
            <person name="Manny A.R."/>
            <person name="Major K.M."/>
            <person name="Lambert F.N."/>
            <person name="Vulpe C.D."/>
            <person name="Tuck P."/>
            <person name="Blalock B.J."/>
            <person name="Lin Y.-Y."/>
            <person name="Smith M.E."/>
            <person name="Ochoa-Acuna H."/>
            <person name="Chen M.-J.M."/>
            <person name="Childers C.P."/>
            <person name="Qu J."/>
            <person name="Dugan S."/>
            <person name="Lee S.L."/>
            <person name="Chao H."/>
            <person name="Dinh H."/>
            <person name="Han Y."/>
            <person name="Doddapaneni H."/>
            <person name="Worley K.C."/>
            <person name="Muzny D.M."/>
            <person name="Gibbs R.A."/>
            <person name="Richards S."/>
        </authorList>
    </citation>
    <scope>NUCLEOTIDE SEQUENCE</scope>
    <source>
        <strain evidence="13">HAZT.00-mixed</strain>
        <tissue evidence="13">Whole organism</tissue>
    </source>
</reference>
<keyword evidence="4 10" id="KW-0489">Methyltransferase</keyword>
<dbReference type="PROSITE" id="PS51686">
    <property type="entry name" value="SAM_MT_RSMB_NOP"/>
    <property type="match status" value="1"/>
</dbReference>